<keyword evidence="1" id="KW-0540">Nuclease</keyword>
<dbReference type="KEGG" id="nani:NCTC12227_01547"/>
<dbReference type="Proteomes" id="UP000268229">
    <property type="component" value="Chromosome"/>
</dbReference>
<keyword evidence="1" id="KW-0378">Hydrolase</keyword>
<sequence length="351" mass="40519">MLTIEENQAKAALDQIIRKSRVHLYKPIQIAEILHHDRCIKKLNLLDLETYRNQSKRWRDDVCRKFLGRVSTSSAKFQDNLFESNAMPPEKLEVLGQLNHRTEGGVEAYIYQCFLERFSQMSLAIAYVKSSDRHSFQLSEFLNLFWLEPGLKRSIDKVYEIVVYALFDALVSELGVTVTLNFPEHNLFLWEEYQDFASKIIPIQKTNGVQLPAKIYRVGVTNAADRGLDMWSNFGLAIQVKHLSLDEDLAEDIVGAINADKIVIVCKKAEQSVIVSLLTQIGWKTRIQGIVTEDDLICWYEKALRGRYPIANTLLENIITEIVREFPTVDEDNEFLSFAEARKYDFTKQIF</sequence>
<reference evidence="1 2" key="1">
    <citation type="submission" date="2018-12" db="EMBL/GenBank/DDBJ databases">
        <authorList>
            <consortium name="Pathogen Informatics"/>
        </authorList>
    </citation>
    <scope>NUCLEOTIDE SEQUENCE [LARGE SCALE GENOMIC DNA]</scope>
    <source>
        <strain evidence="1 2">NCTC12227</strain>
    </source>
</reference>
<evidence type="ECO:0000313" key="2">
    <source>
        <dbReference type="Proteomes" id="UP000268229"/>
    </source>
</evidence>
<keyword evidence="2" id="KW-1185">Reference proteome</keyword>
<dbReference type="REBASE" id="289584">
    <property type="entry name" value="Nan12227ORF1547P"/>
</dbReference>
<dbReference type="EMBL" id="LR134516">
    <property type="protein sequence ID" value="VEJ21787.1"/>
    <property type="molecule type" value="Genomic_DNA"/>
</dbReference>
<organism evidence="1 2">
    <name type="scientific">Neisseria animaloris</name>
    <dbReference type="NCBI Taxonomy" id="326522"/>
    <lineage>
        <taxon>Bacteria</taxon>
        <taxon>Pseudomonadati</taxon>
        <taxon>Pseudomonadota</taxon>
        <taxon>Betaproteobacteria</taxon>
        <taxon>Neisseriales</taxon>
        <taxon>Neisseriaceae</taxon>
        <taxon>Neisseria</taxon>
    </lineage>
</organism>
<protein>
    <submittedName>
        <fullName evidence="1">NgoI restriction endonuclease</fullName>
    </submittedName>
</protein>
<proteinExistence type="predicted"/>
<dbReference type="InterPro" id="IPR019058">
    <property type="entry name" value="Restrct_endonuc_II_HaeII"/>
</dbReference>
<keyword evidence="1" id="KW-0255">Endonuclease</keyword>
<dbReference type="Pfam" id="PF09554">
    <property type="entry name" value="RE_HaeII"/>
    <property type="match status" value="1"/>
</dbReference>
<dbReference type="GO" id="GO:0004519">
    <property type="term" value="F:endonuclease activity"/>
    <property type="evidence" value="ECO:0007669"/>
    <property type="project" value="UniProtKB-KW"/>
</dbReference>
<name>A0A3S5BQF6_9NEIS</name>
<evidence type="ECO:0000313" key="1">
    <source>
        <dbReference type="EMBL" id="VEJ21787.1"/>
    </source>
</evidence>
<dbReference type="AlphaFoldDB" id="A0A3S5BQF6"/>
<dbReference type="RefSeq" id="WP_232012697.1">
    <property type="nucleotide sequence ID" value="NZ_LR134516.1"/>
</dbReference>
<gene>
    <name evidence="1" type="ORF">NCTC12227_01547</name>
</gene>
<accession>A0A3S5BQF6</accession>